<comment type="similarity">
    <text evidence="3">Belongs to the CAVIN family.</text>
</comment>
<dbReference type="GeneID" id="112922817"/>
<keyword evidence="5" id="KW-0472">Membrane</keyword>
<feature type="region of interest" description="Disordered" evidence="6">
    <location>
        <begin position="287"/>
        <end position="441"/>
    </location>
</feature>
<evidence type="ECO:0000256" key="4">
    <source>
        <dbReference type="ARBA" id="ARBA00022490"/>
    </source>
</evidence>
<feature type="compositionally biased region" description="Basic and acidic residues" evidence="6">
    <location>
        <begin position="319"/>
        <end position="331"/>
    </location>
</feature>
<evidence type="ECO:0000256" key="5">
    <source>
        <dbReference type="ARBA" id="ARBA00023136"/>
    </source>
</evidence>
<comment type="subcellular location">
    <subcellularLocation>
        <location evidence="2">Cytoplasm</location>
    </subcellularLocation>
    <subcellularLocation>
        <location evidence="1">Membrane</location>
        <location evidence="1">Caveola</location>
    </subcellularLocation>
</comment>
<reference evidence="8" key="1">
    <citation type="submission" date="2025-08" db="UniProtKB">
        <authorList>
            <consortium name="RefSeq"/>
        </authorList>
    </citation>
    <scope>IDENTIFICATION</scope>
    <source>
        <tissue evidence="8">Cell line</tissue>
    </source>
</reference>
<proteinExistence type="inferred from homology"/>
<evidence type="ECO:0000313" key="8">
    <source>
        <dbReference type="RefSeq" id="XP_072598973.1"/>
    </source>
</evidence>
<feature type="compositionally biased region" description="Basic and acidic residues" evidence="6">
    <location>
        <begin position="240"/>
        <end position="259"/>
    </location>
</feature>
<organism evidence="7 8">
    <name type="scientific">Vulpes vulpes</name>
    <name type="common">Red fox</name>
    <dbReference type="NCBI Taxonomy" id="9627"/>
    <lineage>
        <taxon>Eukaryota</taxon>
        <taxon>Metazoa</taxon>
        <taxon>Chordata</taxon>
        <taxon>Craniata</taxon>
        <taxon>Vertebrata</taxon>
        <taxon>Euteleostomi</taxon>
        <taxon>Mammalia</taxon>
        <taxon>Eutheria</taxon>
        <taxon>Laurasiatheria</taxon>
        <taxon>Carnivora</taxon>
        <taxon>Caniformia</taxon>
        <taxon>Canidae</taxon>
        <taxon>Vulpes</taxon>
    </lineage>
</organism>
<name>A0ABM4Z8V6_VULVU</name>
<feature type="region of interest" description="Disordered" evidence="6">
    <location>
        <begin position="1"/>
        <end position="51"/>
    </location>
</feature>
<keyword evidence="7" id="KW-1185">Reference proteome</keyword>
<dbReference type="Proteomes" id="UP001652641">
    <property type="component" value="Chromosome 16"/>
</dbReference>
<feature type="compositionally biased region" description="Polar residues" evidence="6">
    <location>
        <begin position="291"/>
        <end position="302"/>
    </location>
</feature>
<sequence>MGEHLAAAEDSRHPGPAPWHERPASPGPAPAPPAPSRRPRPGAPGDAQVGAAQVGAAQVGAAQVGAAQVGAGTVLALLHQLAGMLDAVRRGQRDLGRRQAGLEGSVGRVRGDLGDLCARQAATDGAVAGLLRQSRGLGAQARAVRERVERRGAQVARLQHQHARLLARRRFRVLVFQEENEIPASVFVKEPAPGPAEGKEGPAEENQSLEETLHTVDLSSDDESAHDEEALQDSSEETLEESRAEKIKRSSLRKVDSLKKAFSRQNIEKKMNKLGTKIVSVERREKIKKSLASNHQKVSSGKRSPFKVSPLTFVRKKVREGESPAENESRWGDTPSSDQVAEEQEQSSLAKGLSQTSLASAPAEGKSEGGEAGRPASSGANAGLEGSAELTAREDEEEESVALEQAQKVRYEGGYLLASGGAERSDEEPEQPAVLQVDQSA</sequence>
<protein>
    <submittedName>
        <fullName evidence="8">Caveolae-associated protein 2</fullName>
    </submittedName>
</protein>
<feature type="compositionally biased region" description="Pro residues" evidence="6">
    <location>
        <begin position="25"/>
        <end position="36"/>
    </location>
</feature>
<feature type="compositionally biased region" description="Polar residues" evidence="6">
    <location>
        <begin position="346"/>
        <end position="359"/>
    </location>
</feature>
<evidence type="ECO:0000256" key="1">
    <source>
        <dbReference type="ARBA" id="ARBA00004345"/>
    </source>
</evidence>
<gene>
    <name evidence="8" type="primary">CAVIN2</name>
</gene>
<feature type="compositionally biased region" description="Basic and acidic residues" evidence="6">
    <location>
        <begin position="1"/>
        <end position="23"/>
    </location>
</feature>
<evidence type="ECO:0000256" key="6">
    <source>
        <dbReference type="SAM" id="MobiDB-lite"/>
    </source>
</evidence>
<dbReference type="PANTHER" id="PTHR15240">
    <property type="entry name" value="CAVIN"/>
    <property type="match status" value="1"/>
</dbReference>
<dbReference type="InterPro" id="IPR026752">
    <property type="entry name" value="Cavin_fam"/>
</dbReference>
<dbReference type="PANTHER" id="PTHR15240:SF1">
    <property type="entry name" value="CAVEOLAE-ASSOCIATED PROTEIN 2"/>
    <property type="match status" value="1"/>
</dbReference>
<evidence type="ECO:0000256" key="2">
    <source>
        <dbReference type="ARBA" id="ARBA00004496"/>
    </source>
</evidence>
<dbReference type="Pfam" id="PF15237">
    <property type="entry name" value="PTRF_SDPR"/>
    <property type="match status" value="1"/>
</dbReference>
<dbReference type="RefSeq" id="XP_072598973.1">
    <property type="nucleotide sequence ID" value="XM_072742872.1"/>
</dbReference>
<keyword evidence="4" id="KW-0963">Cytoplasm</keyword>
<evidence type="ECO:0000313" key="7">
    <source>
        <dbReference type="Proteomes" id="UP001652641"/>
    </source>
</evidence>
<accession>A0ABM4Z8V6</accession>
<feature type="region of interest" description="Disordered" evidence="6">
    <location>
        <begin position="186"/>
        <end position="269"/>
    </location>
</feature>
<evidence type="ECO:0000256" key="3">
    <source>
        <dbReference type="ARBA" id="ARBA00008836"/>
    </source>
</evidence>
<feature type="compositionally biased region" description="Acidic residues" evidence="6">
    <location>
        <begin position="219"/>
        <end position="239"/>
    </location>
</feature>